<dbReference type="PRINTS" id="PR00035">
    <property type="entry name" value="HTHGNTR"/>
</dbReference>
<dbReference type="GO" id="GO:0003677">
    <property type="term" value="F:DNA binding"/>
    <property type="evidence" value="ECO:0007669"/>
    <property type="project" value="UniProtKB-KW"/>
</dbReference>
<dbReference type="Gene3D" id="1.10.10.10">
    <property type="entry name" value="Winged helix-like DNA-binding domain superfamily/Winged helix DNA-binding domain"/>
    <property type="match status" value="1"/>
</dbReference>
<dbReference type="GO" id="GO:0003700">
    <property type="term" value="F:DNA-binding transcription factor activity"/>
    <property type="evidence" value="ECO:0007669"/>
    <property type="project" value="InterPro"/>
</dbReference>
<dbReference type="SMART" id="SM00895">
    <property type="entry name" value="FCD"/>
    <property type="match status" value="1"/>
</dbReference>
<dbReference type="InterPro" id="IPR036390">
    <property type="entry name" value="WH_DNA-bd_sf"/>
</dbReference>
<reference evidence="6 7" key="1">
    <citation type="submission" date="2013-12" db="EMBL/GenBank/DDBJ databases">
        <title>Complete genome sequence of Rhizobium etli bv. mimosae IE4771.</title>
        <authorList>
            <person name="Bustos P."/>
            <person name="Santamaria R.I."/>
            <person name="Lozano L."/>
            <person name="Ormeno-Orrillo E."/>
            <person name="Rogel M.A."/>
            <person name="Romero D."/>
            <person name="Cevallos M.A."/>
            <person name="Martinez-Romero E."/>
            <person name="Gonzalez V."/>
        </authorList>
    </citation>
    <scope>NUCLEOTIDE SEQUENCE [LARGE SCALE GENOMIC DNA]</scope>
    <source>
        <strain evidence="6 7">IE4771</strain>
    </source>
</reference>
<evidence type="ECO:0000259" key="5">
    <source>
        <dbReference type="PROSITE" id="PS50949"/>
    </source>
</evidence>
<dbReference type="PANTHER" id="PTHR43537:SF44">
    <property type="entry name" value="GNTR FAMILY REGULATORY PROTEIN"/>
    <property type="match status" value="1"/>
</dbReference>
<evidence type="ECO:0000256" key="1">
    <source>
        <dbReference type="ARBA" id="ARBA00023015"/>
    </source>
</evidence>
<evidence type="ECO:0000256" key="4">
    <source>
        <dbReference type="SAM" id="MobiDB-lite"/>
    </source>
</evidence>
<keyword evidence="3" id="KW-0804">Transcription</keyword>
<dbReference type="PROSITE" id="PS50949">
    <property type="entry name" value="HTH_GNTR"/>
    <property type="match status" value="1"/>
</dbReference>
<accession>A0A060HWH5</accession>
<proteinExistence type="predicted"/>
<protein>
    <submittedName>
        <fullName evidence="6">GntR family transcriptional regulator protein</fullName>
    </submittedName>
</protein>
<dbReference type="PANTHER" id="PTHR43537">
    <property type="entry name" value="TRANSCRIPTIONAL REGULATOR, GNTR FAMILY"/>
    <property type="match status" value="1"/>
</dbReference>
<evidence type="ECO:0000256" key="3">
    <source>
        <dbReference type="ARBA" id="ARBA00023163"/>
    </source>
</evidence>
<dbReference type="Proteomes" id="UP000027180">
    <property type="component" value="Chromosome"/>
</dbReference>
<dbReference type="Gene3D" id="1.20.120.530">
    <property type="entry name" value="GntR ligand-binding domain-like"/>
    <property type="match status" value="1"/>
</dbReference>
<evidence type="ECO:0000256" key="2">
    <source>
        <dbReference type="ARBA" id="ARBA00023125"/>
    </source>
</evidence>
<gene>
    <name evidence="6" type="ORF">IE4771_CH02189</name>
</gene>
<keyword evidence="1" id="KW-0805">Transcription regulation</keyword>
<organism evidence="6 7">
    <name type="scientific">Rhizobium etli bv. mimosae str. IE4771</name>
    <dbReference type="NCBI Taxonomy" id="1432050"/>
    <lineage>
        <taxon>Bacteria</taxon>
        <taxon>Pseudomonadati</taxon>
        <taxon>Pseudomonadota</taxon>
        <taxon>Alphaproteobacteria</taxon>
        <taxon>Hyphomicrobiales</taxon>
        <taxon>Rhizobiaceae</taxon>
        <taxon>Rhizobium/Agrobacterium group</taxon>
        <taxon>Rhizobium</taxon>
    </lineage>
</organism>
<dbReference type="SUPFAM" id="SSF48008">
    <property type="entry name" value="GntR ligand-binding domain-like"/>
    <property type="match status" value="1"/>
</dbReference>
<dbReference type="Pfam" id="PF07729">
    <property type="entry name" value="FCD"/>
    <property type="match status" value="1"/>
</dbReference>
<dbReference type="InterPro" id="IPR000524">
    <property type="entry name" value="Tscrpt_reg_HTH_GntR"/>
</dbReference>
<dbReference type="InterPro" id="IPR011711">
    <property type="entry name" value="GntR_C"/>
</dbReference>
<dbReference type="Pfam" id="PF00392">
    <property type="entry name" value="GntR"/>
    <property type="match status" value="1"/>
</dbReference>
<dbReference type="RefSeq" id="WP_038692536.1">
    <property type="nucleotide sequence ID" value="NZ_CP006986.1"/>
</dbReference>
<evidence type="ECO:0000313" key="6">
    <source>
        <dbReference type="EMBL" id="AIC27298.1"/>
    </source>
</evidence>
<dbReference type="CDD" id="cd07377">
    <property type="entry name" value="WHTH_GntR"/>
    <property type="match status" value="1"/>
</dbReference>
<sequence>MRNKLIETRKTARRTRTSHAQVVDELGKGIVAGTYPVGSILPGDTELAQRFKVSRTVLRETMKTLAAKGMVVAKARVGTRVTEKNLWNMFDSEIIAWHFDSGVTEEFLLQLYDIRLAVEPFAAGLVAERANAEEIETLRGLAEEMAASGHTADSLALADLHFHLALAEASHNPFMRTLGSLIEAALVGMFRISTPPSENGFANIADTHMRIVDAIASGDSAAARRAMEVVILDGRDHVRESFATSGSPDVMEPLSPEISPK</sequence>
<keyword evidence="2" id="KW-0238">DNA-binding</keyword>
<dbReference type="InterPro" id="IPR036388">
    <property type="entry name" value="WH-like_DNA-bd_sf"/>
</dbReference>
<dbReference type="HOGENOM" id="CLU_017584_9_4_5"/>
<dbReference type="OrthoDB" id="9028214at2"/>
<dbReference type="SMART" id="SM00345">
    <property type="entry name" value="HTH_GNTR"/>
    <property type="match status" value="1"/>
</dbReference>
<dbReference type="InterPro" id="IPR008920">
    <property type="entry name" value="TF_FadR/GntR_C"/>
</dbReference>
<feature type="domain" description="HTH gntR-type" evidence="5">
    <location>
        <begin position="16"/>
        <end position="84"/>
    </location>
</feature>
<name>A0A060HWH5_RHIET</name>
<feature type="region of interest" description="Disordered" evidence="4">
    <location>
        <begin position="242"/>
        <end position="261"/>
    </location>
</feature>
<dbReference type="AlphaFoldDB" id="A0A060HWH5"/>
<dbReference type="SUPFAM" id="SSF46785">
    <property type="entry name" value="Winged helix' DNA-binding domain"/>
    <property type="match status" value="1"/>
</dbReference>
<dbReference type="KEGG" id="rei:IE4771_CH02189"/>
<evidence type="ECO:0000313" key="7">
    <source>
        <dbReference type="Proteomes" id="UP000027180"/>
    </source>
</evidence>
<dbReference type="EMBL" id="CP006986">
    <property type="protein sequence ID" value="AIC27298.1"/>
    <property type="molecule type" value="Genomic_DNA"/>
</dbReference>